<protein>
    <submittedName>
        <fullName evidence="2">Uncharacterized protein</fullName>
    </submittedName>
</protein>
<comment type="caution">
    <text evidence="2">The sequence shown here is derived from an EMBL/GenBank/DDBJ whole genome shotgun (WGS) entry which is preliminary data.</text>
</comment>
<accession>A0A834ASJ4</accession>
<dbReference type="AlphaFoldDB" id="A0A834ASJ4"/>
<name>A0A834ASJ4_9CHIR</name>
<proteinExistence type="predicted"/>
<evidence type="ECO:0000313" key="2">
    <source>
        <dbReference type="EMBL" id="KAF6114755.1"/>
    </source>
</evidence>
<organism evidence="2 3">
    <name type="scientific">Phyllostomus discolor</name>
    <name type="common">pale spear-nosed bat</name>
    <dbReference type="NCBI Taxonomy" id="89673"/>
    <lineage>
        <taxon>Eukaryota</taxon>
        <taxon>Metazoa</taxon>
        <taxon>Chordata</taxon>
        <taxon>Craniata</taxon>
        <taxon>Vertebrata</taxon>
        <taxon>Euteleostomi</taxon>
        <taxon>Mammalia</taxon>
        <taxon>Eutheria</taxon>
        <taxon>Laurasiatheria</taxon>
        <taxon>Chiroptera</taxon>
        <taxon>Yangochiroptera</taxon>
        <taxon>Phyllostomidae</taxon>
        <taxon>Phyllostominae</taxon>
        <taxon>Phyllostomus</taxon>
    </lineage>
</organism>
<feature type="compositionally biased region" description="Pro residues" evidence="1">
    <location>
        <begin position="1"/>
        <end position="14"/>
    </location>
</feature>
<evidence type="ECO:0000313" key="3">
    <source>
        <dbReference type="Proteomes" id="UP000664940"/>
    </source>
</evidence>
<dbReference type="EMBL" id="JABVXQ010000004">
    <property type="protein sequence ID" value="KAF6114755.1"/>
    <property type="molecule type" value="Genomic_DNA"/>
</dbReference>
<reference evidence="2 3" key="1">
    <citation type="journal article" date="2020" name="Nature">
        <title>Six reference-quality genomes reveal evolution of bat adaptations.</title>
        <authorList>
            <person name="Jebb D."/>
            <person name="Huang Z."/>
            <person name="Pippel M."/>
            <person name="Hughes G.M."/>
            <person name="Lavrichenko K."/>
            <person name="Devanna P."/>
            <person name="Winkler S."/>
            <person name="Jermiin L.S."/>
            <person name="Skirmuntt E.C."/>
            <person name="Katzourakis A."/>
            <person name="Burkitt-Gray L."/>
            <person name="Ray D.A."/>
            <person name="Sullivan K.A.M."/>
            <person name="Roscito J.G."/>
            <person name="Kirilenko B.M."/>
            <person name="Davalos L.M."/>
            <person name="Corthals A.P."/>
            <person name="Power M.L."/>
            <person name="Jones G."/>
            <person name="Ransome R.D."/>
            <person name="Dechmann D.K.N."/>
            <person name="Locatelli A.G."/>
            <person name="Puechmaille S.J."/>
            <person name="Fedrigo O."/>
            <person name="Jarvis E.D."/>
            <person name="Hiller M."/>
            <person name="Vernes S.C."/>
            <person name="Myers E.W."/>
            <person name="Teeling E.C."/>
        </authorList>
    </citation>
    <scope>NUCLEOTIDE SEQUENCE [LARGE SCALE GENOMIC DNA]</scope>
    <source>
        <strain evidence="2">Bat1K_MPI-CBG_1</strain>
    </source>
</reference>
<dbReference type="Proteomes" id="UP000664940">
    <property type="component" value="Unassembled WGS sequence"/>
</dbReference>
<gene>
    <name evidence="2" type="ORF">HJG60_010689</name>
</gene>
<evidence type="ECO:0000256" key="1">
    <source>
        <dbReference type="SAM" id="MobiDB-lite"/>
    </source>
</evidence>
<feature type="region of interest" description="Disordered" evidence="1">
    <location>
        <begin position="1"/>
        <end position="21"/>
    </location>
</feature>
<sequence>MLPVPVPVCPPPKHPTTSMKTPFHFGHKHGLVLGGREPGAILGGSREQSSSSASVTNWAIVSLSFPIRRPHFLHLEKQRPQLSGSVHRCRTENLVQIPALPLTSHLILDKLLDLSVPQFLTSKAEVTIVSASWDCAGCDRS</sequence>